<dbReference type="WBParaSite" id="Pan_g24052.t1">
    <property type="protein sequence ID" value="Pan_g24052.t1"/>
    <property type="gene ID" value="Pan_g24052"/>
</dbReference>
<keyword evidence="10 12" id="KW-0472">Membrane</keyword>
<feature type="transmembrane region" description="Helical" evidence="12">
    <location>
        <begin position="612"/>
        <end position="630"/>
    </location>
</feature>
<evidence type="ECO:0000313" key="15">
    <source>
        <dbReference type="WBParaSite" id="Pan_g24052.t1"/>
    </source>
</evidence>
<reference evidence="15" key="2">
    <citation type="submission" date="2020-10" db="UniProtKB">
        <authorList>
            <consortium name="WormBaseParasite"/>
        </authorList>
    </citation>
    <scope>IDENTIFICATION</scope>
</reference>
<name>A0A7E4VRC3_PANRE</name>
<keyword evidence="14" id="KW-1185">Reference proteome</keyword>
<dbReference type="InterPro" id="IPR002591">
    <property type="entry name" value="Phosphodiest/P_Trfase"/>
</dbReference>
<dbReference type="Pfam" id="PF04987">
    <property type="entry name" value="PigN"/>
    <property type="match status" value="1"/>
</dbReference>
<evidence type="ECO:0000256" key="9">
    <source>
        <dbReference type="ARBA" id="ARBA00022989"/>
    </source>
</evidence>
<feature type="domain" description="GPI ethanolamine phosphate transferase 1 C-terminal" evidence="13">
    <location>
        <begin position="420"/>
        <end position="868"/>
    </location>
</feature>
<dbReference type="InterPro" id="IPR007070">
    <property type="entry name" value="GPI_EtnP_transferase_1"/>
</dbReference>
<dbReference type="GO" id="GO:0051377">
    <property type="term" value="F:mannose-ethanolamine phosphotransferase activity"/>
    <property type="evidence" value="ECO:0007669"/>
    <property type="project" value="UniProtKB-UniRule"/>
</dbReference>
<feature type="transmembrane region" description="Helical" evidence="12">
    <location>
        <begin position="650"/>
        <end position="669"/>
    </location>
</feature>
<evidence type="ECO:0000256" key="8">
    <source>
        <dbReference type="ARBA" id="ARBA00022824"/>
    </source>
</evidence>
<feature type="transmembrane region" description="Helical" evidence="12">
    <location>
        <begin position="809"/>
        <end position="834"/>
    </location>
</feature>
<dbReference type="EC" id="2.-.-.-" evidence="12"/>
<evidence type="ECO:0000256" key="1">
    <source>
        <dbReference type="ARBA" id="ARBA00004477"/>
    </source>
</evidence>
<keyword evidence="5 12" id="KW-0337">GPI-anchor biosynthesis</keyword>
<evidence type="ECO:0000259" key="13">
    <source>
        <dbReference type="Pfam" id="PF04987"/>
    </source>
</evidence>
<feature type="transmembrane region" description="Helical" evidence="12">
    <location>
        <begin position="846"/>
        <end position="864"/>
    </location>
</feature>
<dbReference type="PANTHER" id="PTHR12250">
    <property type="entry name" value="PHOSPHATIDYLINOSITOL GLYCAN, CLASS N"/>
    <property type="match status" value="1"/>
</dbReference>
<dbReference type="AlphaFoldDB" id="A0A7E4VRC3"/>
<reference evidence="14" key="1">
    <citation type="journal article" date="2013" name="Genetics">
        <title>The draft genome and transcriptome of Panagrellus redivivus are shaped by the harsh demands of a free-living lifestyle.</title>
        <authorList>
            <person name="Srinivasan J."/>
            <person name="Dillman A.R."/>
            <person name="Macchietto M.G."/>
            <person name="Heikkinen L."/>
            <person name="Lakso M."/>
            <person name="Fracchia K.M."/>
            <person name="Antoshechkin I."/>
            <person name="Mortazavi A."/>
            <person name="Wong G."/>
            <person name="Sternberg P.W."/>
        </authorList>
    </citation>
    <scope>NUCLEOTIDE SEQUENCE [LARGE SCALE GENOMIC DNA]</scope>
    <source>
        <strain evidence="14">MT8872</strain>
    </source>
</reference>
<keyword evidence="6 12" id="KW-0808">Transferase</keyword>
<feature type="transmembrane region" description="Helical" evidence="12">
    <location>
        <begin position="541"/>
        <end position="560"/>
    </location>
</feature>
<keyword evidence="7 12" id="KW-0812">Transmembrane</keyword>
<evidence type="ECO:0000256" key="2">
    <source>
        <dbReference type="ARBA" id="ARBA00004687"/>
    </source>
</evidence>
<dbReference type="Pfam" id="PF01663">
    <property type="entry name" value="Phosphodiest"/>
    <property type="match status" value="1"/>
</dbReference>
<feature type="transmembrane region" description="Helical" evidence="12">
    <location>
        <begin position="676"/>
        <end position="694"/>
    </location>
</feature>
<dbReference type="GO" id="GO:0005789">
    <property type="term" value="C:endoplasmic reticulum membrane"/>
    <property type="evidence" value="ECO:0007669"/>
    <property type="project" value="UniProtKB-SubCell"/>
</dbReference>
<evidence type="ECO:0000256" key="7">
    <source>
        <dbReference type="ARBA" id="ARBA00022692"/>
    </source>
</evidence>
<feature type="transmembrane region" description="Helical" evidence="12">
    <location>
        <begin position="433"/>
        <end position="452"/>
    </location>
</feature>
<proteinExistence type="inferred from homology"/>
<dbReference type="InterPro" id="IPR017850">
    <property type="entry name" value="Alkaline_phosphatase_core_sf"/>
</dbReference>
<dbReference type="InterPro" id="IPR037671">
    <property type="entry name" value="PIGN_N"/>
</dbReference>
<sequence length="918" mass="102473">MPLPSAISQMRFRPPSVYQLFAGIGVFVHLILLYSIFEIYYTSPLVKGTKPHPITRGVPLARRVVVFSADGLRSTSFFEHPDRSPYLHSLIRSNVATWGISKSHVPTESRPGHVAMLAGFYEDVSAVARGWKHNPVAFDSVFNQSRNAYLWGSPDILPMFVADLPGAHADFYTHEEEDFASKDAAGLDRWVFDKVSTFLTSEDGYSLPKTADRQIFFLHLLGLDTNGHGHKPRSEEYLSNIATVDAGIAEMVALFKKVFPDDSTSFVFTADHGMTDWGSHGSGTDDEILTPFIAWGAGVRSLASKQVINQVDVAPFVSALLGTAVPMNSVGVLPLSFLKAPPQYKYQAACGNLKQMVEQYNIRRLEREANSLPFLFKDFPGFKAEVLNKVLKQIVDLQVQARLDQAAQFCVEWVPKVRDALIYFHRYQRFSQGVAIAALFFTWNLALFSISARNSKLAVLELNVFVPGKPTIVFLLIGAILIAYQSLPFTNYFYFLLPIYLGSFCTRVLNLSIPTVSEALEAFERFKVATKVDLQNHATQWFYSAFLFAFPLTIFVAAFFERSVLSVMLLFLAALPYVQGNQLYPWNAIWCASATVLAVFPQFETVGKNPVPALVVVAPLVAAGILHVFVKRTSATRAFSQPLFNVLQGLLGISFLLNLLTVIFGHAFFLTKVLSWMSLPAAFVLPLFSAPYLVERLAAWLVCLFLPYSLLSLAYESLFLVMFSVLIFAYLRLEFSHLSDEQFLQLELKAVVHEQSEAITGPFTLREWKRAVVFIALIEVAFFGTGNIASLNSFNPTFLRNLISVFAPFTMAALLIIKIVLPFLSLALGVASVLHLERKPVVRFSLQLMIITDSMAAVFFFFLRDEGSWLDIGISISNYIISMATSVFVFVLLHAASRLLPADIDKLQAYFSKPKVDV</sequence>
<dbReference type="Proteomes" id="UP000492821">
    <property type="component" value="Unassembled WGS sequence"/>
</dbReference>
<dbReference type="CDD" id="cd16020">
    <property type="entry name" value="GPI_EPT_1"/>
    <property type="match status" value="1"/>
</dbReference>
<evidence type="ECO:0000256" key="4">
    <source>
        <dbReference type="ARBA" id="ARBA00020831"/>
    </source>
</evidence>
<protein>
    <recommendedName>
        <fullName evidence="4 12">GPI ethanolamine phosphate transferase 1</fullName>
        <ecNumber evidence="12">2.-.-.-</ecNumber>
    </recommendedName>
</protein>
<evidence type="ECO:0000256" key="5">
    <source>
        <dbReference type="ARBA" id="ARBA00022502"/>
    </source>
</evidence>
<accession>A0A7E4VRC3</accession>
<evidence type="ECO:0000256" key="11">
    <source>
        <dbReference type="ARBA" id="ARBA00023180"/>
    </source>
</evidence>
<dbReference type="PANTHER" id="PTHR12250:SF0">
    <property type="entry name" value="GPI ETHANOLAMINE PHOSPHATE TRANSFERASE 1"/>
    <property type="match status" value="1"/>
</dbReference>
<comment type="pathway">
    <text evidence="2 12">Glycolipid biosynthesis; glycosylphosphatidylinositol-anchor biosynthesis.</text>
</comment>
<feature type="transmembrane region" description="Helical" evidence="12">
    <location>
        <begin position="20"/>
        <end position="41"/>
    </location>
</feature>
<organism evidence="14 15">
    <name type="scientific">Panagrellus redivivus</name>
    <name type="common">Microworm</name>
    <dbReference type="NCBI Taxonomy" id="6233"/>
    <lineage>
        <taxon>Eukaryota</taxon>
        <taxon>Metazoa</taxon>
        <taxon>Ecdysozoa</taxon>
        <taxon>Nematoda</taxon>
        <taxon>Chromadorea</taxon>
        <taxon>Rhabditida</taxon>
        <taxon>Tylenchina</taxon>
        <taxon>Panagrolaimomorpha</taxon>
        <taxon>Panagrolaimoidea</taxon>
        <taxon>Panagrolaimidae</taxon>
        <taxon>Panagrellus</taxon>
    </lineage>
</organism>
<dbReference type="Gene3D" id="3.40.720.10">
    <property type="entry name" value="Alkaline Phosphatase, subunit A"/>
    <property type="match status" value="2"/>
</dbReference>
<dbReference type="InterPro" id="IPR017852">
    <property type="entry name" value="GPI_EtnP_transferase_1_C"/>
</dbReference>
<feature type="transmembrane region" description="Helical" evidence="12">
    <location>
        <begin position="771"/>
        <end position="789"/>
    </location>
</feature>
<comment type="function">
    <text evidence="12">Ethanolamine phosphate transferase involved in glycosylphosphatidylinositol-anchor biosynthesis. Transfers ethanolamine phosphate to the first alpha-1,4-linked mannose of the glycosylphosphatidylinositol precursor of GPI-anchor.</text>
</comment>
<dbReference type="UniPathway" id="UPA00196"/>
<comment type="similarity">
    <text evidence="3 12">Belongs to the PIGG/PIGN/PIGO family. PIGN subfamily.</text>
</comment>
<feature type="transmembrane region" description="Helical" evidence="12">
    <location>
        <begin position="876"/>
        <end position="896"/>
    </location>
</feature>
<keyword evidence="11" id="KW-0325">Glycoprotein</keyword>
<feature type="transmembrane region" description="Helical" evidence="12">
    <location>
        <begin position="472"/>
        <end position="497"/>
    </location>
</feature>
<evidence type="ECO:0000256" key="12">
    <source>
        <dbReference type="RuleBase" id="RU367138"/>
    </source>
</evidence>
<dbReference type="GO" id="GO:0006506">
    <property type="term" value="P:GPI anchor biosynthetic process"/>
    <property type="evidence" value="ECO:0007669"/>
    <property type="project" value="UniProtKB-UniPathway"/>
</dbReference>
<keyword evidence="9 12" id="KW-1133">Transmembrane helix</keyword>
<evidence type="ECO:0000256" key="3">
    <source>
        <dbReference type="ARBA" id="ARBA00008400"/>
    </source>
</evidence>
<feature type="transmembrane region" description="Helical" evidence="12">
    <location>
        <begin position="706"/>
        <end position="731"/>
    </location>
</feature>
<evidence type="ECO:0000313" key="14">
    <source>
        <dbReference type="Proteomes" id="UP000492821"/>
    </source>
</evidence>
<comment type="subcellular location">
    <subcellularLocation>
        <location evidence="1 12">Endoplasmic reticulum membrane</location>
        <topology evidence="1 12">Multi-pass membrane protein</topology>
    </subcellularLocation>
</comment>
<evidence type="ECO:0000256" key="6">
    <source>
        <dbReference type="ARBA" id="ARBA00022679"/>
    </source>
</evidence>
<keyword evidence="8 12" id="KW-0256">Endoplasmic reticulum</keyword>
<evidence type="ECO:0000256" key="10">
    <source>
        <dbReference type="ARBA" id="ARBA00023136"/>
    </source>
</evidence>
<dbReference type="SUPFAM" id="SSF53649">
    <property type="entry name" value="Alkaline phosphatase-like"/>
    <property type="match status" value="1"/>
</dbReference>